<name>A0ABR8X4D6_9MICO</name>
<dbReference type="PROSITE" id="PS50125">
    <property type="entry name" value="GUANYLATE_CYCLASE_2"/>
    <property type="match status" value="1"/>
</dbReference>
<dbReference type="Gene3D" id="1.10.8.500">
    <property type="entry name" value="HAMP domain in histidine kinase"/>
    <property type="match status" value="1"/>
</dbReference>
<evidence type="ECO:0000313" key="6">
    <source>
        <dbReference type="EMBL" id="MBD8023771.1"/>
    </source>
</evidence>
<dbReference type="InterPro" id="IPR029787">
    <property type="entry name" value="Nucleotide_cyclase"/>
</dbReference>
<protein>
    <submittedName>
        <fullName evidence="6">HAMP domain-containing protein</fullName>
    </submittedName>
</protein>
<feature type="domain" description="Guanylate cyclase" evidence="4">
    <location>
        <begin position="547"/>
        <end position="674"/>
    </location>
</feature>
<evidence type="ECO:0000259" key="4">
    <source>
        <dbReference type="PROSITE" id="PS50125"/>
    </source>
</evidence>
<dbReference type="InterPro" id="IPR003660">
    <property type="entry name" value="HAMP_dom"/>
</dbReference>
<organism evidence="6 7">
    <name type="scientific">Microbacterium gallinarum</name>
    <dbReference type="NCBI Taxonomy" id="2762209"/>
    <lineage>
        <taxon>Bacteria</taxon>
        <taxon>Bacillati</taxon>
        <taxon>Actinomycetota</taxon>
        <taxon>Actinomycetes</taxon>
        <taxon>Micrococcales</taxon>
        <taxon>Microbacteriaceae</taxon>
        <taxon>Microbacterium</taxon>
    </lineage>
</organism>
<dbReference type="PANTHER" id="PTHR45655">
    <property type="entry name" value="GUANYLATE CYCLASE SOLUBLE SUBUNIT BETA-2"/>
    <property type="match status" value="1"/>
</dbReference>
<sequence length="725" mass="78750">MSEQAMPTAAPTEWVGTPRARRRAGLSIYSILLIMLLSVSVLSSIVVGVIGYVNGTEALRTIAYEKLVEIRENRAREVTQLFRSIENAVRLSAMNETSRQAARAFTAGFAELDQQETDAAASALVDEYYRDTFAADLAEATGESVDGSSFAPRGAAQTYLQHRYVIPYDDWEDAILTADAGDGSSWSQAHARYHPYYRAMTELQDFEDVLMLDTEGNVVYTAFKGVDLGTNLFEGPYRLSNLAAAYREVMDRNIIDDVVVADFAPYSPSLGNPAGWAVTPIADDGEVIGALAIELPIDRINEVMTVGGEWEMNGLGATGETYLVGRDLLMRSISRQLLDDPDGYERTAVAAGLAPATAALSVQNGNTLMQQSISGEAVARALAGEQGTLLERDYLGRDSLVAFAPLNVDGLNWVIVAQETSAEALVPVEDFTRNLILSTAGMIIFVCLLSLVLAQVFVRPLRRLKAAAQRIAAGDEGVQVDAGSSDELADVAHAFNDMSRSLQVKSQLIEEQEKANEQLILSFMPEGMADRYKHGDDAITQDSDDVTVVFADIVGFEELALTMSSEEAVARLNDLVRSFDEAAERHGVERVRTTRQSYLASCGLATPRVDNARRAVEFALELDSILERYSAQQGVKLGLRAGLDAGQVTSGLIGRARVVYDMWGDAVNLAFRVQGDSDEPGIYVTQRVADRLPDSIPVRPAGDIETQSGAQRVWKVEAPMVTVEG</sequence>
<dbReference type="Gene3D" id="3.30.70.1230">
    <property type="entry name" value="Nucleotide cyclase"/>
    <property type="match status" value="1"/>
</dbReference>
<dbReference type="Pfam" id="PF00672">
    <property type="entry name" value="HAMP"/>
    <property type="match status" value="1"/>
</dbReference>
<evidence type="ECO:0000259" key="5">
    <source>
        <dbReference type="PROSITE" id="PS50885"/>
    </source>
</evidence>
<dbReference type="SMART" id="SM00304">
    <property type="entry name" value="HAMP"/>
    <property type="match status" value="1"/>
</dbReference>
<dbReference type="PANTHER" id="PTHR45655:SF13">
    <property type="entry name" value="SOLUBLE GUANYLATE CYCLASE GCY-32-RELATED"/>
    <property type="match status" value="1"/>
</dbReference>
<comment type="caution">
    <text evidence="6">The sequence shown here is derived from an EMBL/GenBank/DDBJ whole genome shotgun (WGS) entry which is preliminary data.</text>
</comment>
<dbReference type="PROSITE" id="PS50885">
    <property type="entry name" value="HAMP"/>
    <property type="match status" value="1"/>
</dbReference>
<keyword evidence="7" id="KW-1185">Reference proteome</keyword>
<feature type="transmembrane region" description="Helical" evidence="3">
    <location>
        <begin position="435"/>
        <end position="458"/>
    </location>
</feature>
<dbReference type="InterPro" id="IPR001054">
    <property type="entry name" value="A/G_cyclase"/>
</dbReference>
<keyword evidence="3" id="KW-0472">Membrane</keyword>
<dbReference type="RefSeq" id="WP_191766079.1">
    <property type="nucleotide sequence ID" value="NZ_JACSPM010000002.1"/>
</dbReference>
<evidence type="ECO:0000256" key="2">
    <source>
        <dbReference type="ARBA" id="ARBA00022989"/>
    </source>
</evidence>
<dbReference type="SMART" id="SM00044">
    <property type="entry name" value="CYCc"/>
    <property type="match status" value="1"/>
</dbReference>
<dbReference type="SUPFAM" id="SSF55073">
    <property type="entry name" value="Nucleotide cyclase"/>
    <property type="match status" value="1"/>
</dbReference>
<feature type="transmembrane region" description="Helical" evidence="3">
    <location>
        <begin position="28"/>
        <end position="53"/>
    </location>
</feature>
<reference evidence="6 7" key="1">
    <citation type="submission" date="2020-08" db="EMBL/GenBank/DDBJ databases">
        <title>A Genomic Blueprint of the Chicken Gut Microbiome.</title>
        <authorList>
            <person name="Gilroy R."/>
            <person name="Ravi A."/>
            <person name="Getino M."/>
            <person name="Pursley I."/>
            <person name="Horton D.L."/>
            <person name="Alikhan N.-F."/>
            <person name="Baker D."/>
            <person name="Gharbi K."/>
            <person name="Hall N."/>
            <person name="Watson M."/>
            <person name="Adriaenssens E.M."/>
            <person name="Foster-Nyarko E."/>
            <person name="Jarju S."/>
            <person name="Secka A."/>
            <person name="Antonio M."/>
            <person name="Oren A."/>
            <person name="Chaudhuri R."/>
            <person name="La Ragione R.M."/>
            <person name="Hildebrand F."/>
            <person name="Pallen M.J."/>
        </authorList>
    </citation>
    <scope>NUCLEOTIDE SEQUENCE [LARGE SCALE GENOMIC DNA]</scope>
    <source>
        <strain evidence="6 7">Sa1CUA4</strain>
    </source>
</reference>
<evidence type="ECO:0000256" key="1">
    <source>
        <dbReference type="ARBA" id="ARBA00022692"/>
    </source>
</evidence>
<dbReference type="SUPFAM" id="SSF158472">
    <property type="entry name" value="HAMP domain-like"/>
    <property type="match status" value="1"/>
</dbReference>
<dbReference type="CDD" id="cd06225">
    <property type="entry name" value="HAMP"/>
    <property type="match status" value="1"/>
</dbReference>
<evidence type="ECO:0000256" key="3">
    <source>
        <dbReference type="SAM" id="Phobius"/>
    </source>
</evidence>
<proteinExistence type="predicted"/>
<keyword evidence="1 3" id="KW-0812">Transmembrane</keyword>
<keyword evidence="2 3" id="KW-1133">Transmembrane helix</keyword>
<dbReference type="CDD" id="cd07302">
    <property type="entry name" value="CHD"/>
    <property type="match status" value="1"/>
</dbReference>
<dbReference type="EMBL" id="JACSPM010000002">
    <property type="protein sequence ID" value="MBD8023771.1"/>
    <property type="molecule type" value="Genomic_DNA"/>
</dbReference>
<evidence type="ECO:0000313" key="7">
    <source>
        <dbReference type="Proteomes" id="UP000602532"/>
    </source>
</evidence>
<dbReference type="Proteomes" id="UP000602532">
    <property type="component" value="Unassembled WGS sequence"/>
</dbReference>
<feature type="domain" description="HAMP" evidence="5">
    <location>
        <begin position="455"/>
        <end position="507"/>
    </location>
</feature>
<accession>A0ABR8X4D6</accession>
<dbReference type="Pfam" id="PF00211">
    <property type="entry name" value="Guanylate_cyc"/>
    <property type="match status" value="1"/>
</dbReference>
<gene>
    <name evidence="6" type="ORF">H9622_09220</name>
</gene>